<name>A0A6J4IIP3_9PROT</name>
<reference evidence="2" key="1">
    <citation type="submission" date="2020-02" db="EMBL/GenBank/DDBJ databases">
        <authorList>
            <person name="Meier V. D."/>
        </authorList>
    </citation>
    <scope>NUCLEOTIDE SEQUENCE</scope>
    <source>
        <strain evidence="2">AVDCRST_MAG08</strain>
    </source>
</reference>
<proteinExistence type="predicted"/>
<feature type="compositionally biased region" description="Basic residues" evidence="1">
    <location>
        <begin position="1"/>
        <end position="40"/>
    </location>
</feature>
<gene>
    <name evidence="2" type="ORF">AVDCRST_MAG08-2352</name>
</gene>
<feature type="non-terminal residue" evidence="2">
    <location>
        <position position="1"/>
    </location>
</feature>
<feature type="region of interest" description="Disordered" evidence="1">
    <location>
        <begin position="1"/>
        <end position="94"/>
    </location>
</feature>
<accession>A0A6J4IIP3</accession>
<feature type="compositionally biased region" description="Basic residues" evidence="1">
    <location>
        <begin position="58"/>
        <end position="76"/>
    </location>
</feature>
<protein>
    <submittedName>
        <fullName evidence="2">Uncharacterized protein</fullName>
    </submittedName>
</protein>
<organism evidence="2">
    <name type="scientific">uncultured Acetobacteraceae bacterium</name>
    <dbReference type="NCBI Taxonomy" id="169975"/>
    <lineage>
        <taxon>Bacteria</taxon>
        <taxon>Pseudomonadati</taxon>
        <taxon>Pseudomonadota</taxon>
        <taxon>Alphaproteobacteria</taxon>
        <taxon>Acetobacterales</taxon>
        <taxon>Acetobacteraceae</taxon>
        <taxon>environmental samples</taxon>
    </lineage>
</organism>
<evidence type="ECO:0000313" key="2">
    <source>
        <dbReference type="EMBL" id="CAA9253590.1"/>
    </source>
</evidence>
<feature type="non-terminal residue" evidence="2">
    <location>
        <position position="184"/>
    </location>
</feature>
<sequence length="184" mass="19480">DRSRAARRFHARARPGARGHAGRGHAGRRRPQLLGRRHLPARLPGAGAARLGGGAARGWRRPRAPGAARRPRRRLGGVRGRVASARAGGRPRRRVAALHRRLELGERGAIPAAARGEPAAPARPARLVGIGARLGDLGLPALARLVPGEDDAAQPRPGDRRRRPGPPGRHRGRCPGRAALQPGV</sequence>
<dbReference type="EMBL" id="CADCTG010000176">
    <property type="protein sequence ID" value="CAA9253590.1"/>
    <property type="molecule type" value="Genomic_DNA"/>
</dbReference>
<feature type="compositionally biased region" description="Basic residues" evidence="1">
    <location>
        <begin position="159"/>
        <end position="174"/>
    </location>
</feature>
<feature type="region of interest" description="Disordered" evidence="1">
    <location>
        <begin position="143"/>
        <end position="184"/>
    </location>
</feature>
<dbReference type="AlphaFoldDB" id="A0A6J4IIP3"/>
<evidence type="ECO:0000256" key="1">
    <source>
        <dbReference type="SAM" id="MobiDB-lite"/>
    </source>
</evidence>